<dbReference type="PANTHER" id="PTHR35175">
    <property type="entry name" value="DUF1289 DOMAIN-CONTAINING PROTEIN"/>
    <property type="match status" value="1"/>
</dbReference>
<evidence type="ECO:0000313" key="1">
    <source>
        <dbReference type="EMBL" id="TGK21196.1"/>
    </source>
</evidence>
<accession>A0A4R9GSJ3</accession>
<dbReference type="EMBL" id="RQEV01000003">
    <property type="protein sequence ID" value="TGK21196.1"/>
    <property type="molecule type" value="Genomic_DNA"/>
</dbReference>
<name>A0A4R9GSJ3_9LEPT</name>
<dbReference type="RefSeq" id="WP_135812484.1">
    <property type="nucleotide sequence ID" value="NZ_RQEV01000003.1"/>
</dbReference>
<dbReference type="AlphaFoldDB" id="A0A4R9GSJ3"/>
<dbReference type="Proteomes" id="UP000297855">
    <property type="component" value="Unassembled WGS sequence"/>
</dbReference>
<comment type="caution">
    <text evidence="1">The sequence shown here is derived from an EMBL/GenBank/DDBJ whole genome shotgun (WGS) entry which is preliminary data.</text>
</comment>
<dbReference type="InterPro" id="IPR010710">
    <property type="entry name" value="DUF1289"/>
</dbReference>
<dbReference type="PANTHER" id="PTHR35175:SF2">
    <property type="entry name" value="DUF1289 DOMAIN-CONTAINING PROTEIN"/>
    <property type="match status" value="1"/>
</dbReference>
<dbReference type="OrthoDB" id="9811423at2"/>
<organism evidence="1 2">
    <name type="scientific">Leptospira fluminis</name>
    <dbReference type="NCBI Taxonomy" id="2484979"/>
    <lineage>
        <taxon>Bacteria</taxon>
        <taxon>Pseudomonadati</taxon>
        <taxon>Spirochaetota</taxon>
        <taxon>Spirochaetia</taxon>
        <taxon>Leptospirales</taxon>
        <taxon>Leptospiraceae</taxon>
        <taxon>Leptospira</taxon>
    </lineage>
</organism>
<gene>
    <name evidence="1" type="ORF">EHO61_04945</name>
</gene>
<proteinExistence type="predicted"/>
<reference evidence="1" key="1">
    <citation type="journal article" date="2019" name="PLoS Negl. Trop. Dis.">
        <title>Revisiting the worldwide diversity of Leptospira species in the environment.</title>
        <authorList>
            <person name="Vincent A.T."/>
            <person name="Schiettekatte O."/>
            <person name="Bourhy P."/>
            <person name="Veyrier F.J."/>
            <person name="Picardeau M."/>
        </authorList>
    </citation>
    <scope>NUCLEOTIDE SEQUENCE [LARGE SCALE GENOMIC DNA]</scope>
    <source>
        <strain evidence="1">SCS5</strain>
    </source>
</reference>
<dbReference type="Pfam" id="PF06945">
    <property type="entry name" value="DUF1289"/>
    <property type="match status" value="1"/>
</dbReference>
<keyword evidence="2" id="KW-1185">Reference proteome</keyword>
<sequence length="62" mass="7193">MIVRSPCIKVCEMDPETGFCQGCFRTLEEIGMWTAYTEEERKRIRSQLLDRKSASVLPKDPL</sequence>
<protein>
    <submittedName>
        <fullName evidence="1">DUF1289 domain-containing protein</fullName>
    </submittedName>
</protein>
<evidence type="ECO:0000313" key="2">
    <source>
        <dbReference type="Proteomes" id="UP000297855"/>
    </source>
</evidence>